<reference evidence="1" key="1">
    <citation type="submission" date="2021-08" db="EMBL/GenBank/DDBJ databases">
        <title>The first chromosome-level gecko genome reveals the dynamic sex chromosomes of Neotropical dwarf geckos (Sphaerodactylidae: Sphaerodactylus).</title>
        <authorList>
            <person name="Pinto B.J."/>
            <person name="Keating S.E."/>
            <person name="Gamble T."/>
        </authorList>
    </citation>
    <scope>NUCLEOTIDE SEQUENCE</scope>
    <source>
        <strain evidence="1">TG3544</strain>
    </source>
</reference>
<dbReference type="EMBL" id="CM037627">
    <property type="protein sequence ID" value="KAH7989571.1"/>
    <property type="molecule type" value="Genomic_DNA"/>
</dbReference>
<dbReference type="Proteomes" id="UP000827872">
    <property type="component" value="Linkage Group LG14"/>
</dbReference>
<organism evidence="1 2">
    <name type="scientific">Sphaerodactylus townsendi</name>
    <dbReference type="NCBI Taxonomy" id="933632"/>
    <lineage>
        <taxon>Eukaryota</taxon>
        <taxon>Metazoa</taxon>
        <taxon>Chordata</taxon>
        <taxon>Craniata</taxon>
        <taxon>Vertebrata</taxon>
        <taxon>Euteleostomi</taxon>
        <taxon>Lepidosauria</taxon>
        <taxon>Squamata</taxon>
        <taxon>Bifurcata</taxon>
        <taxon>Gekkota</taxon>
        <taxon>Sphaerodactylidae</taxon>
        <taxon>Sphaerodactylus</taxon>
    </lineage>
</organism>
<comment type="caution">
    <text evidence="1">The sequence shown here is derived from an EMBL/GenBank/DDBJ whole genome shotgun (WGS) entry which is preliminary data.</text>
</comment>
<protein>
    <submittedName>
        <fullName evidence="1">FH1/FH2 domain-containing protein 1</fullName>
    </submittedName>
</protein>
<accession>A0ACB8EBK1</accession>
<gene>
    <name evidence="1" type="primary">FHOD1</name>
    <name evidence="1" type="ORF">K3G42_011156</name>
</gene>
<evidence type="ECO:0000313" key="2">
    <source>
        <dbReference type="Proteomes" id="UP000827872"/>
    </source>
</evidence>
<sequence length="95" mass="10960">MFMRKSAEAPAEGLVTDFSHALRRHLEDCTLQVLPLGNYLDLELSLLEQKDELEGFYEDIRKGRRPILLIRTQLSVRVHAILGESRLVLLPFPLF</sequence>
<name>A0ACB8EBK1_9SAUR</name>
<evidence type="ECO:0000313" key="1">
    <source>
        <dbReference type="EMBL" id="KAH7989571.1"/>
    </source>
</evidence>
<keyword evidence="2" id="KW-1185">Reference proteome</keyword>
<proteinExistence type="predicted"/>